<reference evidence="2 3" key="2">
    <citation type="journal article" date="2013" name="Genome Biol. Evol.">
        <title>Genome sequencing of Giardia lamblia genotypes A2 and B isolates (DH and GS) and comparative analysis with the genomes of genotypes A1 and E (WB and Pig).</title>
        <authorList>
            <person name="Adam R.D."/>
            <person name="Dahlstrom E.W."/>
            <person name="Martens C.A."/>
            <person name="Bruno D.P."/>
            <person name="Barbian K.D."/>
            <person name="Ricklefs S.M."/>
            <person name="Hernandez M.M."/>
            <person name="Narla N.P."/>
            <person name="Patel R.B."/>
            <person name="Porcella S.F."/>
            <person name="Nash T.E."/>
        </authorList>
    </citation>
    <scope>NUCLEOTIDE SEQUENCE [LARGE SCALE GENOMIC DNA]</scope>
    <source>
        <strain evidence="2 3">DH</strain>
    </source>
</reference>
<accession>V6TG19</accession>
<evidence type="ECO:0000313" key="2">
    <source>
        <dbReference type="EMBL" id="ESU35880.1"/>
    </source>
</evidence>
<dbReference type="VEuPathDB" id="GiardiaDB:QR46_3970"/>
<sequence>VNFLQKNLTNFISAGMFNFGTSSSSTLNVNQDTKQPGNLSFGSLNLSTGDSQGFNVFSSCMPTLDMVFKRDNVQPANNQLVDSNLMFDFRQPKVNNPPIQPPVATLAMTSDSTCPATPEPQPPCALEPSSDPARLAEYISKYAQTVGSSLSTAVIRKEVCTNPIIKRFSHSLISSDNSRVYGLLNTSTGATLLTVDIAHRNQVSKQRLDITDYITELIVDPFDNNLILFSQSSMIVHLLNRSTGKVINSYSHTFSYYPYFSQLHRKTYLFLLMPNEAIAGIAIYILDLKTQNLHQCPVPIFTFEFLDKEVCRLADSDTYSFSSTDVTRAYICPFGASTDCLNMSSSNQLPQSQSFLFEESVFYVGLELLLPSNEVALVHSMVGPILLEPIKQRIASLSKIKASDSIKMISSDNFSVDFYLVQQIQSLVISREEPKHLIGIIPVAVCSLDDDVYSHFFLCMSWAGKQTSASLYELCGAENFLYECNHPITISLQDALCSYKDEAICIHRVTTFRSSFNTNGIGAKILLLGTKTIEDTLHEFTVTVFNVASASLEETAVTIQGDFPVLLGYDPTHHFILCASGTLASISILRMTSQPPVAYDPLVFNHSTTQISTSLPQQITNWLSRLSANKLFEESLAYLKSTPVTQIDPDTLNAKLTSLNEVIIAVLSHSFPGESSLIKALLKTTESLLGQIFKNNNLLLQAMQQIDTNLVQLSCECISNSSSIVAKNINDDTISSYL</sequence>
<evidence type="ECO:0000313" key="3">
    <source>
        <dbReference type="Proteomes" id="UP000018320"/>
    </source>
</evidence>
<organism evidence="2 3">
    <name type="scientific">Giardia intestinalis</name>
    <name type="common">Giardia lamblia</name>
    <dbReference type="NCBI Taxonomy" id="5741"/>
    <lineage>
        <taxon>Eukaryota</taxon>
        <taxon>Metamonada</taxon>
        <taxon>Diplomonadida</taxon>
        <taxon>Hexamitidae</taxon>
        <taxon>Giardiinae</taxon>
        <taxon>Giardia</taxon>
    </lineage>
</organism>
<proteinExistence type="predicted"/>
<dbReference type="EMBL" id="AHGT01000065">
    <property type="protein sequence ID" value="ESU35880.1"/>
    <property type="molecule type" value="Genomic_DNA"/>
</dbReference>
<reference evidence="3" key="1">
    <citation type="submission" date="2012-02" db="EMBL/GenBank/DDBJ databases">
        <title>Genome sequencing of Giardia lamblia Genotypes A2 and B isolates (DH and GS) and comparative analysis with the genomes of Genotypes A1 and E (WB and Pig).</title>
        <authorList>
            <person name="Adam R."/>
            <person name="Dahlstrom E."/>
            <person name="Martens C."/>
            <person name="Bruno D."/>
            <person name="Barbian K."/>
            <person name="Porcella S.F."/>
            <person name="Nash T."/>
        </authorList>
    </citation>
    <scope>NUCLEOTIDE SEQUENCE</scope>
    <source>
        <strain evidence="3">DH</strain>
    </source>
</reference>
<feature type="non-terminal residue" evidence="2">
    <location>
        <position position="1"/>
    </location>
</feature>
<name>V6TG19_GIAIN</name>
<comment type="caution">
    <text evidence="2">The sequence shown here is derived from an EMBL/GenBank/DDBJ whole genome shotgun (WGS) entry which is preliminary data.</text>
</comment>
<evidence type="ECO:0000256" key="1">
    <source>
        <dbReference type="SAM" id="MobiDB-lite"/>
    </source>
</evidence>
<dbReference type="VEuPathDB" id="GiardiaDB:GL50803_0033674"/>
<feature type="region of interest" description="Disordered" evidence="1">
    <location>
        <begin position="109"/>
        <end position="129"/>
    </location>
</feature>
<protein>
    <submittedName>
        <fullName evidence="2">Uncharacterized protein</fullName>
    </submittedName>
</protein>
<dbReference type="Proteomes" id="UP000018320">
    <property type="component" value="Unassembled WGS sequence"/>
</dbReference>
<dbReference type="VEuPathDB" id="GiardiaDB:GL50581_652"/>
<gene>
    <name evidence="2" type="ORF">DHA2_152410</name>
</gene>
<dbReference type="AlphaFoldDB" id="V6TG19"/>
<dbReference type="VEuPathDB" id="GiardiaDB:DHA2_152410"/>